<dbReference type="InterPro" id="IPR001789">
    <property type="entry name" value="Sig_transdc_resp-reg_receiver"/>
</dbReference>
<dbReference type="Pfam" id="PF00072">
    <property type="entry name" value="Response_reg"/>
    <property type="match status" value="1"/>
</dbReference>
<evidence type="ECO:0000256" key="2">
    <source>
        <dbReference type="ARBA" id="ARBA00023015"/>
    </source>
</evidence>
<dbReference type="PROSITE" id="PS50043">
    <property type="entry name" value="HTH_LUXR_2"/>
    <property type="match status" value="1"/>
</dbReference>
<feature type="domain" description="HTH luxR-type" evidence="6">
    <location>
        <begin position="140"/>
        <end position="211"/>
    </location>
</feature>
<dbReference type="Pfam" id="PF00196">
    <property type="entry name" value="GerE"/>
    <property type="match status" value="1"/>
</dbReference>
<dbReference type="SUPFAM" id="SSF46894">
    <property type="entry name" value="C-terminal effector domain of the bipartite response regulators"/>
    <property type="match status" value="1"/>
</dbReference>
<comment type="caution">
    <text evidence="8">The sequence shown here is derived from an EMBL/GenBank/DDBJ whole genome shotgun (WGS) entry which is preliminary data.</text>
</comment>
<proteinExistence type="predicted"/>
<dbReference type="PANTHER" id="PTHR43214:SF24">
    <property type="entry name" value="TRANSCRIPTIONAL REGULATORY PROTEIN NARL-RELATED"/>
    <property type="match status" value="1"/>
</dbReference>
<dbReference type="SMART" id="SM00421">
    <property type="entry name" value="HTH_LUXR"/>
    <property type="match status" value="1"/>
</dbReference>
<dbReference type="InterPro" id="IPR058245">
    <property type="entry name" value="NreC/VraR/RcsB-like_REC"/>
</dbReference>
<evidence type="ECO:0000259" key="7">
    <source>
        <dbReference type="PROSITE" id="PS50110"/>
    </source>
</evidence>
<dbReference type="PROSITE" id="PS00622">
    <property type="entry name" value="HTH_LUXR_1"/>
    <property type="match status" value="1"/>
</dbReference>
<evidence type="ECO:0000256" key="3">
    <source>
        <dbReference type="ARBA" id="ARBA00023125"/>
    </source>
</evidence>
<keyword evidence="4" id="KW-0804">Transcription</keyword>
<dbReference type="Proteomes" id="UP000240429">
    <property type="component" value="Unassembled WGS sequence"/>
</dbReference>
<dbReference type="SUPFAM" id="SSF52172">
    <property type="entry name" value="CheY-like"/>
    <property type="match status" value="1"/>
</dbReference>
<dbReference type="InterPro" id="IPR000792">
    <property type="entry name" value="Tscrpt_reg_LuxR_C"/>
</dbReference>
<name>A0A2P8QGJ2_9ACTN</name>
<evidence type="ECO:0000313" key="9">
    <source>
        <dbReference type="Proteomes" id="UP000240429"/>
    </source>
</evidence>
<organism evidence="8 9">
    <name type="scientific">Streptomyces dioscori</name>
    <dbReference type="NCBI Taxonomy" id="2109333"/>
    <lineage>
        <taxon>Bacteria</taxon>
        <taxon>Bacillati</taxon>
        <taxon>Actinomycetota</taxon>
        <taxon>Actinomycetes</taxon>
        <taxon>Kitasatosporales</taxon>
        <taxon>Streptomycetaceae</taxon>
        <taxon>Streptomyces</taxon>
        <taxon>Streptomyces aurantiacus group</taxon>
    </lineage>
</organism>
<dbReference type="SMART" id="SM00448">
    <property type="entry name" value="REC"/>
    <property type="match status" value="1"/>
</dbReference>
<dbReference type="GO" id="GO:0000160">
    <property type="term" value="P:phosphorelay signal transduction system"/>
    <property type="evidence" value="ECO:0007669"/>
    <property type="project" value="InterPro"/>
</dbReference>
<dbReference type="OrthoDB" id="9808843at2"/>
<evidence type="ECO:0000256" key="5">
    <source>
        <dbReference type="PROSITE-ProRule" id="PRU00169"/>
    </source>
</evidence>
<evidence type="ECO:0000259" key="6">
    <source>
        <dbReference type="PROSITE" id="PS50043"/>
    </source>
</evidence>
<dbReference type="CDD" id="cd17535">
    <property type="entry name" value="REC_NarL-like"/>
    <property type="match status" value="1"/>
</dbReference>
<dbReference type="GO" id="GO:0006355">
    <property type="term" value="P:regulation of DNA-templated transcription"/>
    <property type="evidence" value="ECO:0007669"/>
    <property type="project" value="InterPro"/>
</dbReference>
<dbReference type="PROSITE" id="PS50110">
    <property type="entry name" value="RESPONSE_REGULATORY"/>
    <property type="match status" value="1"/>
</dbReference>
<dbReference type="InterPro" id="IPR016032">
    <property type="entry name" value="Sig_transdc_resp-reg_C-effctor"/>
</dbReference>
<dbReference type="Gene3D" id="3.40.50.2300">
    <property type="match status" value="1"/>
</dbReference>
<feature type="modified residue" description="4-aspartylphosphate" evidence="5">
    <location>
        <position position="53"/>
    </location>
</feature>
<dbReference type="EMBL" id="PYBJ01000001">
    <property type="protein sequence ID" value="PSM45357.1"/>
    <property type="molecule type" value="Genomic_DNA"/>
</dbReference>
<keyword evidence="1 5" id="KW-0597">Phosphoprotein</keyword>
<evidence type="ECO:0000256" key="1">
    <source>
        <dbReference type="ARBA" id="ARBA00022553"/>
    </source>
</evidence>
<sequence>MRVVLCDDHPVFLDGITAALSATDDIDVVATAATGEEGIRLATELRPDLVVMDLGLPDMSGLDAIRRLPGVPVLVLSMSEDDPTVLAALKAGARGYLVKLAGRSEILYAVRTVAMGGAVFSGSVADRLTAFLTRPAGPAAPCAFPELTDREREILDLLDLLDLLARGHNNQRIARSLFLAEKTVRNHISHIFTKLSVRDRAEAVARARNAGLGEDPGRKQTQQ</sequence>
<keyword evidence="2" id="KW-0805">Transcription regulation</keyword>
<dbReference type="PANTHER" id="PTHR43214">
    <property type="entry name" value="TWO-COMPONENT RESPONSE REGULATOR"/>
    <property type="match status" value="1"/>
</dbReference>
<evidence type="ECO:0000313" key="8">
    <source>
        <dbReference type="EMBL" id="PSM45357.1"/>
    </source>
</evidence>
<dbReference type="InterPro" id="IPR011006">
    <property type="entry name" value="CheY-like_superfamily"/>
</dbReference>
<reference evidence="8 9" key="1">
    <citation type="submission" date="2018-03" db="EMBL/GenBank/DDBJ databases">
        <title>Streptomyces dioscori sp. nov., a novel endophytic actinobacterium isolated from bulbil of Dioscorea bulbifera L.</title>
        <authorList>
            <person name="Zhikuan W."/>
        </authorList>
    </citation>
    <scope>NUCLEOTIDE SEQUENCE [LARGE SCALE GENOMIC DNA]</scope>
    <source>
        <strain evidence="8 9">A217</strain>
    </source>
</reference>
<keyword evidence="9" id="KW-1185">Reference proteome</keyword>
<dbReference type="GO" id="GO:0003677">
    <property type="term" value="F:DNA binding"/>
    <property type="evidence" value="ECO:0007669"/>
    <property type="project" value="UniProtKB-KW"/>
</dbReference>
<keyword evidence="3 8" id="KW-0238">DNA-binding</keyword>
<dbReference type="AlphaFoldDB" id="A0A2P8QGJ2"/>
<dbReference type="CDD" id="cd06170">
    <property type="entry name" value="LuxR_C_like"/>
    <property type="match status" value="1"/>
</dbReference>
<protein>
    <submittedName>
        <fullName evidence="8">DNA-binding response regulator</fullName>
    </submittedName>
</protein>
<feature type="domain" description="Response regulatory" evidence="7">
    <location>
        <begin position="2"/>
        <end position="114"/>
    </location>
</feature>
<evidence type="ECO:0000256" key="4">
    <source>
        <dbReference type="ARBA" id="ARBA00023163"/>
    </source>
</evidence>
<accession>A0A2P8QGJ2</accession>
<gene>
    <name evidence="8" type="ORF">C6Y14_00970</name>
</gene>
<dbReference type="InterPro" id="IPR039420">
    <property type="entry name" value="WalR-like"/>
</dbReference>